<dbReference type="PANTHER" id="PTHR30411:SF1">
    <property type="entry name" value="CYTOPLASMIC PROTEIN"/>
    <property type="match status" value="1"/>
</dbReference>
<dbReference type="AlphaFoldDB" id="A0A1G9J9C1"/>
<dbReference type="InterPro" id="IPR007214">
    <property type="entry name" value="YbaK/aa-tRNA-synth-assoc-dom"/>
</dbReference>
<dbReference type="GO" id="GO:0002161">
    <property type="term" value="F:aminoacyl-tRNA deacylase activity"/>
    <property type="evidence" value="ECO:0007669"/>
    <property type="project" value="InterPro"/>
</dbReference>
<reference evidence="2 3" key="1">
    <citation type="submission" date="2016-10" db="EMBL/GenBank/DDBJ databases">
        <authorList>
            <person name="de Groot N.N."/>
        </authorList>
    </citation>
    <scope>NUCLEOTIDE SEQUENCE [LARGE SCALE GENOMIC DNA]</scope>
    <source>
        <strain evidence="2 3">CGMCC 1.9159</strain>
    </source>
</reference>
<dbReference type="Pfam" id="PF04073">
    <property type="entry name" value="tRNA_edit"/>
    <property type="match status" value="1"/>
</dbReference>
<dbReference type="OrthoDB" id="9796920at2"/>
<keyword evidence="3" id="KW-1185">Reference proteome</keyword>
<feature type="domain" description="YbaK/aminoacyl-tRNA synthetase-associated" evidence="1">
    <location>
        <begin position="28"/>
        <end position="140"/>
    </location>
</feature>
<sequence>MTDQQPSNPALDALAASGLDYRIVRHGRVNSLEEAAKARGVEPGRIVKSMVVKTGDTYGLVLVPGLRKISWPKFRAALGVNKAAMPQADEARELTGFERGTITPFGTKTKLPVIADSHIGPGEVSIGAGEHGVTALLDAQAMFDYLGARVIDVTDEE</sequence>
<organism evidence="2 3">
    <name type="scientific">Tessaracoccus oleiagri</name>
    <dbReference type="NCBI Taxonomy" id="686624"/>
    <lineage>
        <taxon>Bacteria</taxon>
        <taxon>Bacillati</taxon>
        <taxon>Actinomycetota</taxon>
        <taxon>Actinomycetes</taxon>
        <taxon>Propionibacteriales</taxon>
        <taxon>Propionibacteriaceae</taxon>
        <taxon>Tessaracoccus</taxon>
    </lineage>
</organism>
<proteinExistence type="predicted"/>
<dbReference type="EMBL" id="FNGP01000002">
    <property type="protein sequence ID" value="SDL34088.1"/>
    <property type="molecule type" value="Genomic_DNA"/>
</dbReference>
<dbReference type="Gene3D" id="3.90.960.10">
    <property type="entry name" value="YbaK/aminoacyl-tRNA synthetase-associated domain"/>
    <property type="match status" value="1"/>
</dbReference>
<dbReference type="STRING" id="686624.SAMN04488242_1111"/>
<protein>
    <submittedName>
        <fullName evidence="2">Cys-tRNA(Pro) deacylase, prolyl-tRNA editing enzyme YbaK/EbsC</fullName>
    </submittedName>
</protein>
<gene>
    <name evidence="2" type="ORF">SAMN04488242_1111</name>
</gene>
<dbReference type="RefSeq" id="WP_093249774.1">
    <property type="nucleotide sequence ID" value="NZ_FNGP01000002.1"/>
</dbReference>
<evidence type="ECO:0000313" key="3">
    <source>
        <dbReference type="Proteomes" id="UP000199475"/>
    </source>
</evidence>
<accession>A0A1G9J9C1</accession>
<name>A0A1G9J9C1_9ACTN</name>
<dbReference type="PANTHER" id="PTHR30411">
    <property type="entry name" value="CYTOPLASMIC PROTEIN"/>
    <property type="match status" value="1"/>
</dbReference>
<dbReference type="Proteomes" id="UP000199475">
    <property type="component" value="Unassembled WGS sequence"/>
</dbReference>
<evidence type="ECO:0000259" key="1">
    <source>
        <dbReference type="Pfam" id="PF04073"/>
    </source>
</evidence>
<dbReference type="CDD" id="cd04332">
    <property type="entry name" value="YbaK_like"/>
    <property type="match status" value="1"/>
</dbReference>
<dbReference type="InterPro" id="IPR036754">
    <property type="entry name" value="YbaK/aa-tRNA-synt-asso_dom_sf"/>
</dbReference>
<evidence type="ECO:0000313" key="2">
    <source>
        <dbReference type="EMBL" id="SDL34088.1"/>
    </source>
</evidence>
<dbReference type="SUPFAM" id="SSF55826">
    <property type="entry name" value="YbaK/ProRS associated domain"/>
    <property type="match status" value="1"/>
</dbReference>